<dbReference type="GO" id="GO:0043565">
    <property type="term" value="F:sequence-specific DNA binding"/>
    <property type="evidence" value="ECO:0007669"/>
    <property type="project" value="InterPro"/>
</dbReference>
<dbReference type="InterPro" id="IPR002078">
    <property type="entry name" value="Sigma_54_int"/>
</dbReference>
<dbReference type="Gene3D" id="3.40.50.300">
    <property type="entry name" value="P-loop containing nucleotide triphosphate hydrolases"/>
    <property type="match status" value="1"/>
</dbReference>
<evidence type="ECO:0000313" key="7">
    <source>
        <dbReference type="EMBL" id="PVY54646.1"/>
    </source>
</evidence>
<keyword evidence="3" id="KW-0805">Transcription regulation</keyword>
<dbReference type="PROSITE" id="PS00676">
    <property type="entry name" value="SIGMA54_INTERACT_2"/>
    <property type="match status" value="1"/>
</dbReference>
<protein>
    <submittedName>
        <fullName evidence="7">Transcriptional regulator with PAS, ATPase and Fis domain</fullName>
    </submittedName>
</protein>
<proteinExistence type="predicted"/>
<dbReference type="FunFam" id="3.40.50.300:FF:000006">
    <property type="entry name" value="DNA-binding transcriptional regulator NtrC"/>
    <property type="match status" value="1"/>
</dbReference>
<dbReference type="InterPro" id="IPR027417">
    <property type="entry name" value="P-loop_NTPase"/>
</dbReference>
<keyword evidence="1" id="KW-0547">Nucleotide-binding</keyword>
<dbReference type="Pfam" id="PF02954">
    <property type="entry name" value="HTH_8"/>
    <property type="match status" value="1"/>
</dbReference>
<dbReference type="RefSeq" id="WP_129868853.1">
    <property type="nucleotide sequence ID" value="NZ_CP011524.1"/>
</dbReference>
<dbReference type="SMART" id="SM00382">
    <property type="entry name" value="AAA"/>
    <property type="match status" value="1"/>
</dbReference>
<dbReference type="InterPro" id="IPR029016">
    <property type="entry name" value="GAF-like_dom_sf"/>
</dbReference>
<dbReference type="PROSITE" id="PS00675">
    <property type="entry name" value="SIGMA54_INTERACT_1"/>
    <property type="match status" value="1"/>
</dbReference>
<dbReference type="InterPro" id="IPR003593">
    <property type="entry name" value="AAA+_ATPase"/>
</dbReference>
<reference evidence="7 8" key="1">
    <citation type="submission" date="2018-04" db="EMBL/GenBank/DDBJ databases">
        <title>Genomic Encyclopedia of Type Strains, Phase IV (KMG-IV): sequencing the most valuable type-strain genomes for metagenomic binning, comparative biology and taxonomic classification.</title>
        <authorList>
            <person name="Goeker M."/>
        </authorList>
    </citation>
    <scope>NUCLEOTIDE SEQUENCE [LARGE SCALE GENOMIC DNA]</scope>
    <source>
        <strain evidence="7 8">DSM 26588</strain>
    </source>
</reference>
<sequence>MPAPIQAGTKTTMTDRITMENHRRNHEGGWQLFQDPALRDSWGDCKKQAMVPDISAPYLCGEQEFFSIKENTKKLYAYSNRLINSIYHWSVRPLAYVMVDGHGFILKLYCGEEIRGWLEERGIRERCSLAEEHAGTTAFSLGIKYKRPFRTTGSEHYLSKFIDMTMYFAPCVLEDNSRERFGELELLGGIGIITPRTDRFEDYLATVITMCKEVCLHLDMVNTFYNFYMSETMGYICVDIDERTRRPYCLYHNSNIFNVLGIPFSDLCFKSLSTVFDPLPANREFWQVLSSNEYLHNASISLSIQGVTRQYIVSTMPYRQVSVGYEGMRFFISNKEQVSSFVSRQIGNNAIMTFGNIIGQSREIKQSIRYARKYAEFDNNVLIMGESGVGKDIFAQAIHNASSRRDRPFIAVNCATFPRDLMVSELFGYEQGAFTGSKKNGNTGKLELANTGTLFLDEIGTLPLDLQAILLRVLETKRFMKLGASKETSVDVRIIAATNADILEMVSQKSFRGDLYFRLSAFVLNIPPLRKRREDVVLLANHFISRVARRIHITPPQIADDAVIYLSQLPWKGNVRELQNLMEGIVQIYSPSVITVNHITDYLNVIGAVQHPASELEEDAEPKAASPQPDDTSSLTRDAILHALKECRGNKSRAAEYLGVSRKTLYKWMRRLQVLG</sequence>
<dbReference type="InterPro" id="IPR025662">
    <property type="entry name" value="Sigma_54_int_dom_ATP-bd_1"/>
</dbReference>
<dbReference type="Gene3D" id="3.30.450.40">
    <property type="match status" value="1"/>
</dbReference>
<dbReference type="GeneID" id="93230064"/>
<dbReference type="PANTHER" id="PTHR32071">
    <property type="entry name" value="TRANSCRIPTIONAL REGULATORY PROTEIN"/>
    <property type="match status" value="1"/>
</dbReference>
<dbReference type="Pfam" id="PF00158">
    <property type="entry name" value="Sigma54_activat"/>
    <property type="match status" value="1"/>
</dbReference>
<dbReference type="SUPFAM" id="SSF46689">
    <property type="entry name" value="Homeodomain-like"/>
    <property type="match status" value="1"/>
</dbReference>
<dbReference type="AlphaFoldDB" id="A0A2U1C161"/>
<dbReference type="PRINTS" id="PR01590">
    <property type="entry name" value="HTHFIS"/>
</dbReference>
<keyword evidence="2" id="KW-0067">ATP-binding</keyword>
<dbReference type="PANTHER" id="PTHR32071:SF57">
    <property type="entry name" value="C4-DICARBOXYLATE TRANSPORT TRANSCRIPTIONAL REGULATORY PROTEIN DCTD"/>
    <property type="match status" value="1"/>
</dbReference>
<organism evidence="7 8">
    <name type="scientific">Intestinimonas butyriciproducens</name>
    <dbReference type="NCBI Taxonomy" id="1297617"/>
    <lineage>
        <taxon>Bacteria</taxon>
        <taxon>Bacillati</taxon>
        <taxon>Bacillota</taxon>
        <taxon>Clostridia</taxon>
        <taxon>Eubacteriales</taxon>
        <taxon>Intestinimonas</taxon>
    </lineage>
</organism>
<dbReference type="OrthoDB" id="9803970at2"/>
<dbReference type="CDD" id="cd00009">
    <property type="entry name" value="AAA"/>
    <property type="match status" value="1"/>
</dbReference>
<evidence type="ECO:0000313" key="8">
    <source>
        <dbReference type="Proteomes" id="UP000245778"/>
    </source>
</evidence>
<evidence type="ECO:0000256" key="1">
    <source>
        <dbReference type="ARBA" id="ARBA00022741"/>
    </source>
</evidence>
<dbReference type="InterPro" id="IPR058031">
    <property type="entry name" value="AAA_lid_NorR"/>
</dbReference>
<evidence type="ECO:0000259" key="6">
    <source>
        <dbReference type="PROSITE" id="PS50045"/>
    </source>
</evidence>
<dbReference type="Pfam" id="PF25601">
    <property type="entry name" value="AAA_lid_14"/>
    <property type="match status" value="1"/>
</dbReference>
<accession>A0A2U1C161</accession>
<dbReference type="Proteomes" id="UP000245778">
    <property type="component" value="Unassembled WGS sequence"/>
</dbReference>
<dbReference type="GO" id="GO:0006355">
    <property type="term" value="P:regulation of DNA-templated transcription"/>
    <property type="evidence" value="ECO:0007669"/>
    <property type="project" value="InterPro"/>
</dbReference>
<dbReference type="Gene3D" id="1.10.10.60">
    <property type="entry name" value="Homeodomain-like"/>
    <property type="match status" value="1"/>
</dbReference>
<evidence type="ECO:0000256" key="3">
    <source>
        <dbReference type="ARBA" id="ARBA00023015"/>
    </source>
</evidence>
<evidence type="ECO:0000256" key="5">
    <source>
        <dbReference type="SAM" id="MobiDB-lite"/>
    </source>
</evidence>
<dbReference type="EMBL" id="QEKK01000005">
    <property type="protein sequence ID" value="PVY54646.1"/>
    <property type="molecule type" value="Genomic_DNA"/>
</dbReference>
<dbReference type="GO" id="GO:0005524">
    <property type="term" value="F:ATP binding"/>
    <property type="evidence" value="ECO:0007669"/>
    <property type="project" value="UniProtKB-KW"/>
</dbReference>
<dbReference type="InterPro" id="IPR009057">
    <property type="entry name" value="Homeodomain-like_sf"/>
</dbReference>
<feature type="region of interest" description="Disordered" evidence="5">
    <location>
        <begin position="616"/>
        <end position="635"/>
    </location>
</feature>
<keyword evidence="4" id="KW-0804">Transcription</keyword>
<dbReference type="InterPro" id="IPR002197">
    <property type="entry name" value="HTH_Fis"/>
</dbReference>
<evidence type="ECO:0000256" key="4">
    <source>
        <dbReference type="ARBA" id="ARBA00023163"/>
    </source>
</evidence>
<feature type="domain" description="Sigma-54 factor interaction" evidence="6">
    <location>
        <begin position="357"/>
        <end position="587"/>
    </location>
</feature>
<dbReference type="PROSITE" id="PS50045">
    <property type="entry name" value="SIGMA54_INTERACT_4"/>
    <property type="match status" value="1"/>
</dbReference>
<comment type="caution">
    <text evidence="7">The sequence shown here is derived from an EMBL/GenBank/DDBJ whole genome shotgun (WGS) entry which is preliminary data.</text>
</comment>
<dbReference type="Gene3D" id="1.10.8.60">
    <property type="match status" value="1"/>
</dbReference>
<dbReference type="InterPro" id="IPR025943">
    <property type="entry name" value="Sigma_54_int_dom_ATP-bd_2"/>
</dbReference>
<dbReference type="SUPFAM" id="SSF52540">
    <property type="entry name" value="P-loop containing nucleoside triphosphate hydrolases"/>
    <property type="match status" value="1"/>
</dbReference>
<evidence type="ECO:0000256" key="2">
    <source>
        <dbReference type="ARBA" id="ARBA00022840"/>
    </source>
</evidence>
<gene>
    <name evidence="7" type="ORF">C7373_10565</name>
</gene>
<name>A0A2U1C161_9FIRM</name>